<sequence length="603" mass="68143">MDAFNSSPLRGWKLETSYDDTGQRYHQRKSGNECWRSEKLIGNGTYGDVWQERCISGSARNTIRAVKHLHKRHSKSMELSRRELDALVIFSDPQATEYRQHFVQFLGWFDDAHYFYIAMEFLEYGDLQRFISIDSPLPEPEAASIVAQVAQALQYMHRASFVHRDVKPLNILVSHPGPNWHVKVADFGTSKKTEGTSLGTRSVGSPGYTAPELFGDSSEQYTAAVDVWALGAVAFCLRTGKPPFLSTRHLMDYSRDHRVQFPIRPLGTSSGFCMNFVLGTMADLPERRLTIEHVLAHDWLAGQPGAPEGGDMENHSKTGEDTWNMSASKSWSITYGNSTDSQHSRALLSATPITEPNQEPKLEPESTPLSSVSPLYPNQEHALSEESIPELENLAVVDSRQRQESEPMTPQTRAKNEHHGPKPFVLNFKITSICAFELYKIDFLRSPDPFVTIDIDGGRIYSTPVKKGTRFPYWEEDLDIEMNEYSILEFRVFDNKSLEKVDEGLLGKEKFRVGNILDTIDKGKGSLVLDLRDAKSNFIGDNAALVIKISTDFLSTSEAKINDLPASTENAYGVDSIHRTPALMRWMWRKTRLHRSTMFIGRP</sequence>
<dbReference type="EMBL" id="MLKD01000025">
    <property type="protein sequence ID" value="OQE16110.1"/>
    <property type="molecule type" value="Genomic_DNA"/>
</dbReference>
<evidence type="ECO:0000256" key="1">
    <source>
        <dbReference type="ARBA" id="ARBA00004623"/>
    </source>
</evidence>
<comment type="catalytic activity">
    <reaction evidence="13">
        <text>L-seryl-[protein] + ATP = O-phospho-L-seryl-[protein] + ADP + H(+)</text>
        <dbReference type="Rhea" id="RHEA:17989"/>
        <dbReference type="Rhea" id="RHEA-COMP:9863"/>
        <dbReference type="Rhea" id="RHEA-COMP:11604"/>
        <dbReference type="ChEBI" id="CHEBI:15378"/>
        <dbReference type="ChEBI" id="CHEBI:29999"/>
        <dbReference type="ChEBI" id="CHEBI:30616"/>
        <dbReference type="ChEBI" id="CHEBI:83421"/>
        <dbReference type="ChEBI" id="CHEBI:456216"/>
        <dbReference type="EC" id="2.7.11.1"/>
    </reaction>
</comment>
<dbReference type="STRING" id="303698.A0A1V6SQU4"/>
<dbReference type="PROSITE" id="PS50004">
    <property type="entry name" value="C2"/>
    <property type="match status" value="1"/>
</dbReference>
<evidence type="ECO:0000256" key="14">
    <source>
        <dbReference type="SAM" id="MobiDB-lite"/>
    </source>
</evidence>
<gene>
    <name evidence="17" type="ORF">PENSTE_c025G02473</name>
</gene>
<dbReference type="SMART" id="SM00220">
    <property type="entry name" value="S_TKc"/>
    <property type="match status" value="1"/>
</dbReference>
<dbReference type="PANTHER" id="PTHR24348:SF22">
    <property type="entry name" value="NON-SPECIFIC SERINE_THREONINE PROTEIN KINASE"/>
    <property type="match status" value="1"/>
</dbReference>
<evidence type="ECO:0000256" key="10">
    <source>
        <dbReference type="ARBA" id="ARBA00023006"/>
    </source>
</evidence>
<keyword evidence="8" id="KW-0418">Kinase</keyword>
<dbReference type="InterPro" id="IPR035892">
    <property type="entry name" value="C2_domain_sf"/>
</dbReference>
<dbReference type="SUPFAM" id="SSF56112">
    <property type="entry name" value="Protein kinase-like (PK-like)"/>
    <property type="match status" value="1"/>
</dbReference>
<dbReference type="SUPFAM" id="SSF49562">
    <property type="entry name" value="C2 domain (Calcium/lipid-binding domain, CaLB)"/>
    <property type="match status" value="1"/>
</dbReference>
<feature type="domain" description="C2" evidence="15">
    <location>
        <begin position="409"/>
        <end position="527"/>
    </location>
</feature>
<evidence type="ECO:0000256" key="7">
    <source>
        <dbReference type="ARBA" id="ARBA00022741"/>
    </source>
</evidence>
<feature type="region of interest" description="Disordered" evidence="14">
    <location>
        <begin position="353"/>
        <end position="373"/>
    </location>
</feature>
<dbReference type="Gene3D" id="1.10.510.10">
    <property type="entry name" value="Transferase(Phosphotransferase) domain 1"/>
    <property type="match status" value="1"/>
</dbReference>
<dbReference type="Proteomes" id="UP000191285">
    <property type="component" value="Unassembled WGS sequence"/>
</dbReference>
<dbReference type="InterPro" id="IPR000008">
    <property type="entry name" value="C2_dom"/>
</dbReference>
<dbReference type="PANTHER" id="PTHR24348">
    <property type="entry name" value="SERINE/THREONINE-PROTEIN KINASE UNC-51-RELATED"/>
    <property type="match status" value="1"/>
</dbReference>
<proteinExistence type="predicted"/>
<accession>A0A1V6SQU4</accession>
<dbReference type="InterPro" id="IPR011009">
    <property type="entry name" value="Kinase-like_dom_sf"/>
</dbReference>
<evidence type="ECO:0000256" key="6">
    <source>
        <dbReference type="ARBA" id="ARBA00022679"/>
    </source>
</evidence>
<dbReference type="InterPro" id="IPR008271">
    <property type="entry name" value="Ser/Thr_kinase_AS"/>
</dbReference>
<dbReference type="InterPro" id="IPR000719">
    <property type="entry name" value="Prot_kinase_dom"/>
</dbReference>
<reference evidence="18" key="1">
    <citation type="journal article" date="2017" name="Nat. Microbiol.">
        <title>Global analysis of biosynthetic gene clusters reveals vast potential of secondary metabolite production in Penicillium species.</title>
        <authorList>
            <person name="Nielsen J.C."/>
            <person name="Grijseels S."/>
            <person name="Prigent S."/>
            <person name="Ji B."/>
            <person name="Dainat J."/>
            <person name="Nielsen K.F."/>
            <person name="Frisvad J.C."/>
            <person name="Workman M."/>
            <person name="Nielsen J."/>
        </authorList>
    </citation>
    <scope>NUCLEOTIDE SEQUENCE [LARGE SCALE GENOMIC DNA]</scope>
    <source>
        <strain evidence="18">IBT 24891</strain>
    </source>
</reference>
<dbReference type="EC" id="2.7.11.1" evidence="2"/>
<dbReference type="AlphaFoldDB" id="A0A1V6SQU4"/>
<evidence type="ECO:0000256" key="3">
    <source>
        <dbReference type="ARBA" id="ARBA00018572"/>
    </source>
</evidence>
<comment type="catalytic activity">
    <reaction evidence="12">
        <text>L-threonyl-[protein] + ATP = O-phospho-L-threonyl-[protein] + ADP + H(+)</text>
        <dbReference type="Rhea" id="RHEA:46608"/>
        <dbReference type="Rhea" id="RHEA-COMP:11060"/>
        <dbReference type="Rhea" id="RHEA-COMP:11605"/>
        <dbReference type="ChEBI" id="CHEBI:15378"/>
        <dbReference type="ChEBI" id="CHEBI:30013"/>
        <dbReference type="ChEBI" id="CHEBI:30616"/>
        <dbReference type="ChEBI" id="CHEBI:61977"/>
        <dbReference type="ChEBI" id="CHEBI:456216"/>
        <dbReference type="EC" id="2.7.11.1"/>
    </reaction>
</comment>
<keyword evidence="7" id="KW-0547">Nucleotide-binding</keyword>
<comment type="subcellular location">
    <subcellularLocation>
        <location evidence="1">Preautophagosomal structure membrane</location>
        <topology evidence="1">Peripheral membrane protein</topology>
    </subcellularLocation>
</comment>
<evidence type="ECO:0000259" key="15">
    <source>
        <dbReference type="PROSITE" id="PS50004"/>
    </source>
</evidence>
<dbReference type="GO" id="GO:0005524">
    <property type="term" value="F:ATP binding"/>
    <property type="evidence" value="ECO:0007669"/>
    <property type="project" value="UniProtKB-KW"/>
</dbReference>
<dbReference type="Gene3D" id="2.60.40.150">
    <property type="entry name" value="C2 domain"/>
    <property type="match status" value="1"/>
</dbReference>
<keyword evidence="9" id="KW-0067">ATP-binding</keyword>
<evidence type="ECO:0000256" key="5">
    <source>
        <dbReference type="ARBA" id="ARBA00022527"/>
    </source>
</evidence>
<dbReference type="GO" id="GO:0004674">
    <property type="term" value="F:protein serine/threonine kinase activity"/>
    <property type="evidence" value="ECO:0007669"/>
    <property type="project" value="UniProtKB-KW"/>
</dbReference>
<dbReference type="Pfam" id="PF00168">
    <property type="entry name" value="C2"/>
    <property type="match status" value="1"/>
</dbReference>
<keyword evidence="6" id="KW-0808">Transferase</keyword>
<keyword evidence="5" id="KW-0723">Serine/threonine-protein kinase</keyword>
<feature type="region of interest" description="Disordered" evidence="14">
    <location>
        <begin position="399"/>
        <end position="420"/>
    </location>
</feature>
<evidence type="ECO:0000256" key="2">
    <source>
        <dbReference type="ARBA" id="ARBA00012513"/>
    </source>
</evidence>
<feature type="region of interest" description="Disordered" evidence="14">
    <location>
        <begin position="302"/>
        <end position="323"/>
    </location>
</feature>
<evidence type="ECO:0000259" key="16">
    <source>
        <dbReference type="PROSITE" id="PS50011"/>
    </source>
</evidence>
<protein>
    <recommendedName>
        <fullName evidence="3">Serine/threonine-protein kinase ATG1</fullName>
        <ecNumber evidence="2">2.7.11.1</ecNumber>
    </recommendedName>
    <alternativeName>
        <fullName evidence="11">Autophagy-related protein 1</fullName>
    </alternativeName>
    <alternativeName>
        <fullName evidence="4">Serine/threonine-protein kinase atg1</fullName>
    </alternativeName>
</protein>
<dbReference type="PROSITE" id="PS00108">
    <property type="entry name" value="PROTEIN_KINASE_ST"/>
    <property type="match status" value="1"/>
</dbReference>
<name>A0A1V6SQU4_9EURO</name>
<dbReference type="PROSITE" id="PS50011">
    <property type="entry name" value="PROTEIN_KINASE_DOM"/>
    <property type="match status" value="1"/>
</dbReference>
<keyword evidence="18" id="KW-1185">Reference proteome</keyword>
<evidence type="ECO:0000256" key="13">
    <source>
        <dbReference type="ARBA" id="ARBA00048679"/>
    </source>
</evidence>
<dbReference type="GO" id="GO:0034045">
    <property type="term" value="C:phagophore assembly site membrane"/>
    <property type="evidence" value="ECO:0007669"/>
    <property type="project" value="UniProtKB-SubCell"/>
</dbReference>
<dbReference type="Pfam" id="PF00069">
    <property type="entry name" value="Pkinase"/>
    <property type="match status" value="1"/>
</dbReference>
<evidence type="ECO:0000256" key="4">
    <source>
        <dbReference type="ARBA" id="ARBA00019599"/>
    </source>
</evidence>
<dbReference type="GO" id="GO:0005829">
    <property type="term" value="C:cytosol"/>
    <property type="evidence" value="ECO:0007669"/>
    <property type="project" value="TreeGrafter"/>
</dbReference>
<dbReference type="OrthoDB" id="538223at2759"/>
<keyword evidence="10" id="KW-0072">Autophagy</keyword>
<dbReference type="SMART" id="SM00239">
    <property type="entry name" value="C2"/>
    <property type="match status" value="1"/>
</dbReference>
<evidence type="ECO:0000256" key="11">
    <source>
        <dbReference type="ARBA" id="ARBA00030237"/>
    </source>
</evidence>
<evidence type="ECO:0000256" key="12">
    <source>
        <dbReference type="ARBA" id="ARBA00047899"/>
    </source>
</evidence>
<evidence type="ECO:0000313" key="18">
    <source>
        <dbReference type="Proteomes" id="UP000191285"/>
    </source>
</evidence>
<feature type="domain" description="Protein kinase" evidence="16">
    <location>
        <begin position="35"/>
        <end position="300"/>
    </location>
</feature>
<evidence type="ECO:0000256" key="8">
    <source>
        <dbReference type="ARBA" id="ARBA00022777"/>
    </source>
</evidence>
<dbReference type="GO" id="GO:0010506">
    <property type="term" value="P:regulation of autophagy"/>
    <property type="evidence" value="ECO:0007669"/>
    <property type="project" value="InterPro"/>
</dbReference>
<comment type="caution">
    <text evidence="17">The sequence shown here is derived from an EMBL/GenBank/DDBJ whole genome shotgun (WGS) entry which is preliminary data.</text>
</comment>
<dbReference type="GO" id="GO:0000045">
    <property type="term" value="P:autophagosome assembly"/>
    <property type="evidence" value="ECO:0007669"/>
    <property type="project" value="TreeGrafter"/>
</dbReference>
<evidence type="ECO:0000256" key="9">
    <source>
        <dbReference type="ARBA" id="ARBA00022840"/>
    </source>
</evidence>
<organism evidence="17 18">
    <name type="scientific">Penicillium steckii</name>
    <dbReference type="NCBI Taxonomy" id="303698"/>
    <lineage>
        <taxon>Eukaryota</taxon>
        <taxon>Fungi</taxon>
        <taxon>Dikarya</taxon>
        <taxon>Ascomycota</taxon>
        <taxon>Pezizomycotina</taxon>
        <taxon>Eurotiomycetes</taxon>
        <taxon>Eurotiomycetidae</taxon>
        <taxon>Eurotiales</taxon>
        <taxon>Aspergillaceae</taxon>
        <taxon>Penicillium</taxon>
    </lineage>
</organism>
<dbReference type="GO" id="GO:0005776">
    <property type="term" value="C:autophagosome"/>
    <property type="evidence" value="ECO:0007669"/>
    <property type="project" value="TreeGrafter"/>
</dbReference>
<dbReference type="InterPro" id="IPR045269">
    <property type="entry name" value="Atg1-like"/>
</dbReference>
<evidence type="ECO:0000313" key="17">
    <source>
        <dbReference type="EMBL" id="OQE16110.1"/>
    </source>
</evidence>